<sequence>MEQPTIYKPKNPVRFVTASSLFDGHDASINIMRRILQSTGAEVIHLGHNRSVEEVVNAAVQEDAQGIAISSYQGGHVEYFKYMVDLLNEKGAGHIRVYGGGGGVIIPREIKELHEYGVARVFSPEDGRSLGLQGMINKMMEECDFLPPLDVEKGVADLSEGNHQAVARFITYVENTSKEEREAVAAFETAVEKTQDKTIPVLGITGTGGAGKSSLTDELIRRFIHEVPEKKIAVLSVDPTKKKTGGALLGDRIRMNAIFHPRVYMRSLATRDARSELSTAVEEAIQVVKAAGVDFIIVETSGIGQGDAAVTDITDLSMYVMTAEFGAPSQLEKIDMIDFADFIVINKFEQKGSEDAFNQVKKQYQRSHMLFHEDDSRFPVYGTIASQFNDPGTNTLFAALLEKLNDTYAWQEETSFSSLNQKAEKQNVIIPNERKQYLRDISMAVRDYHQHTDTQAEAASKLYQLQGTLDMLEDEDVKKNLHRLMEDYERTIDRDALDKLGDWDGLHERYSGDTYTFEVRGRAITMDLTTESLSGTKIPKVALPRYKDWGDRLTWLLQENVPGAFPFTAGVFPFKRKGEDPKRQFAGEGTPERTNRRFHYLSEGDDAKRLSTAFDSVTLYGEDPDERPDIYGKVGESGVNICTLEDMKKLYDGFDLVDPTTSVSMTINGPAPIILAMFFNTAVDQQLEKFQEEEGRAPTAEEAEKIKTETIQVVRGTVQADILKEDQGQNTCIFSTEFALRMMGDIQQYFIDHQVRNYYSVSISGYHIAEAGANPITQLAFTLANGFTYVEYYLSRGMDINKFAPNLSFFFSNGLDPEYTVLGRVARRIWAVVMRDKYGANERSQKLKYHIQTSGRSLHAQEIDFNDIRTTLQALIAIQDNCNSLHTNSYDEAITTPTEESVRRAMAIQMIISKEFGLTKNENSLQGAYIIRELTDLVEEAVLQEFERINDRGGVLGAMERQYQRGKIQEESLYYEGKKHSGDLPIIGVNTYLNPNPPSEEEIDSMELARASKEEKNHQITELRRFQQSNEQKAAAALHRLKQTAAGGGNIFAELMETVKVASLGQITNALYEVGGQYRRNM</sequence>
<dbReference type="InterPro" id="IPR006098">
    <property type="entry name" value="MMCoA_mutase_a_cat"/>
</dbReference>
<organism evidence="12 13">
    <name type="scientific">Halobacillus litoralis</name>
    <dbReference type="NCBI Taxonomy" id="45668"/>
    <lineage>
        <taxon>Bacteria</taxon>
        <taxon>Bacillati</taxon>
        <taxon>Bacillota</taxon>
        <taxon>Bacilli</taxon>
        <taxon>Bacillales</taxon>
        <taxon>Bacillaceae</taxon>
        <taxon>Halobacillus</taxon>
    </lineage>
</organism>
<dbReference type="PROSITE" id="PS51332">
    <property type="entry name" value="B12_BINDING"/>
    <property type="match status" value="1"/>
</dbReference>
<dbReference type="EC" id="5.4.99.13" evidence="10"/>
<evidence type="ECO:0000256" key="2">
    <source>
        <dbReference type="ARBA" id="ARBA00022628"/>
    </source>
</evidence>
<comment type="catalytic activity">
    <reaction evidence="10">
        <text>2-methylpropanoyl-CoA = butanoyl-CoA</text>
        <dbReference type="Rhea" id="RHEA:13141"/>
        <dbReference type="ChEBI" id="CHEBI:57338"/>
        <dbReference type="ChEBI" id="CHEBI:57371"/>
        <dbReference type="EC" id="5.4.99.13"/>
    </reaction>
</comment>
<dbReference type="Gene3D" id="3.40.50.280">
    <property type="entry name" value="Cobalamin-binding domain"/>
    <property type="match status" value="1"/>
</dbReference>
<dbReference type="InterPro" id="IPR027417">
    <property type="entry name" value="P-loop_NTPase"/>
</dbReference>
<comment type="caution">
    <text evidence="10">Lacks conserved residue(s) required for the propagation of feature annotation.</text>
</comment>
<dbReference type="Pfam" id="PF02310">
    <property type="entry name" value="B12-binding"/>
    <property type="match status" value="1"/>
</dbReference>
<comment type="cofactor">
    <cofactor evidence="1 10">
        <name>adenosylcob(III)alamin</name>
        <dbReference type="ChEBI" id="CHEBI:18408"/>
    </cofactor>
</comment>
<dbReference type="GO" id="GO:0000287">
    <property type="term" value="F:magnesium ion binding"/>
    <property type="evidence" value="ECO:0007669"/>
    <property type="project" value="UniProtKB-UniRule"/>
</dbReference>
<dbReference type="NCBIfam" id="TIGR00641">
    <property type="entry name" value="acid_CoA_mut_N"/>
    <property type="match status" value="1"/>
</dbReference>
<keyword evidence="2 10" id="KW-0846">Cobalamin</keyword>
<dbReference type="Pfam" id="PF01642">
    <property type="entry name" value="MM_CoA_mutase"/>
    <property type="match status" value="2"/>
</dbReference>
<dbReference type="InterPro" id="IPR036724">
    <property type="entry name" value="Cobalamin-bd_sf"/>
</dbReference>
<protein>
    <recommendedName>
        <fullName evidence="10">Fused isobutyryl-CoA mutase</fullName>
    </recommendedName>
    <domain>
        <recommendedName>
            <fullName evidence="10">Isobutyryl-CoA mutase</fullName>
            <shortName evidence="10">ICM</shortName>
            <ecNumber evidence="10">5.4.99.13</ecNumber>
        </recommendedName>
    </domain>
    <domain>
        <recommendedName>
            <fullName evidence="10">P-loop GTPase</fullName>
            <ecNumber evidence="10">3.6.5.-</ecNumber>
        </recommendedName>
        <alternativeName>
            <fullName evidence="10">G-protein chaperone</fullName>
        </alternativeName>
    </domain>
</protein>
<dbReference type="Pfam" id="PF03308">
    <property type="entry name" value="MeaB"/>
    <property type="match status" value="1"/>
</dbReference>
<feature type="binding site" evidence="10">
    <location>
        <position position="299"/>
    </location>
    <ligand>
        <name>Mg(2+)</name>
        <dbReference type="ChEBI" id="CHEBI:18420"/>
        <label>2</label>
    </ligand>
</feature>
<dbReference type="InterPro" id="IPR016176">
    <property type="entry name" value="Cbl-dep_enz_cat"/>
</dbReference>
<dbReference type="InterPro" id="IPR033669">
    <property type="entry name" value="IcmF"/>
</dbReference>
<evidence type="ECO:0000256" key="6">
    <source>
        <dbReference type="ARBA" id="ARBA00023134"/>
    </source>
</evidence>
<dbReference type="SUPFAM" id="SSF51703">
    <property type="entry name" value="Cobalamin (vitamin B12)-dependent enzymes"/>
    <property type="match status" value="1"/>
</dbReference>
<feature type="binding site" evidence="10">
    <location>
        <position position="609"/>
    </location>
    <ligand>
        <name>substrate</name>
    </ligand>
</feature>
<evidence type="ECO:0000256" key="10">
    <source>
        <dbReference type="HAMAP-Rule" id="MF_02050"/>
    </source>
</evidence>
<evidence type="ECO:0000256" key="5">
    <source>
        <dbReference type="ARBA" id="ARBA00022801"/>
    </source>
</evidence>
<dbReference type="GO" id="GO:0004494">
    <property type="term" value="F:methylmalonyl-CoA mutase activity"/>
    <property type="evidence" value="ECO:0007669"/>
    <property type="project" value="InterPro"/>
</dbReference>
<feature type="binding site" evidence="10">
    <location>
        <position position="251"/>
    </location>
    <ligand>
        <name>Mg(2+)</name>
        <dbReference type="ChEBI" id="CHEBI:18420"/>
        <label>1</label>
        <note>catalytic</note>
    </ligand>
</feature>
<evidence type="ECO:0000256" key="1">
    <source>
        <dbReference type="ARBA" id="ARBA00001922"/>
    </source>
</evidence>
<dbReference type="InterPro" id="IPR006099">
    <property type="entry name" value="MeMalonylCoA_mutase_a/b_cat"/>
</dbReference>
<keyword evidence="3 10" id="KW-0479">Metal-binding</keyword>
<dbReference type="GO" id="GO:0005525">
    <property type="term" value="F:GTP binding"/>
    <property type="evidence" value="ECO:0007669"/>
    <property type="project" value="UniProtKB-UniRule"/>
</dbReference>
<comment type="similarity">
    <text evidence="10">Belongs to the IcmF family.</text>
</comment>
<dbReference type="InterPro" id="IPR006158">
    <property type="entry name" value="Cobalamin-bd"/>
</dbReference>
<dbReference type="GO" id="GO:0003924">
    <property type="term" value="F:GTPase activity"/>
    <property type="evidence" value="ECO:0007669"/>
    <property type="project" value="UniProtKB-UniRule"/>
</dbReference>
<dbReference type="InterPro" id="IPR006159">
    <property type="entry name" value="Acid_CoA_mut_C"/>
</dbReference>
<dbReference type="PANTHER" id="PTHR43087">
    <property type="entry name" value="LYSINE/ARGININE/ORNITHINE TRANSPORT SYSTEM KINASE"/>
    <property type="match status" value="1"/>
</dbReference>
<feature type="binding site" evidence="10">
    <location>
        <position position="300"/>
    </location>
    <ligand>
        <name>Mg(2+)</name>
        <dbReference type="ChEBI" id="CHEBI:18420"/>
        <label>2</label>
    </ligand>
</feature>
<keyword evidence="7 10" id="KW-0143">Chaperone</keyword>
<accession>A0A845E1V9</accession>
<comment type="subunit">
    <text evidence="10">Homodimer.</text>
</comment>
<keyword evidence="5 10" id="KW-0378">Hydrolase</keyword>
<evidence type="ECO:0000313" key="13">
    <source>
        <dbReference type="Proteomes" id="UP000460949"/>
    </source>
</evidence>
<feature type="binding site" evidence="10">
    <location>
        <position position="299"/>
    </location>
    <ligand>
        <name>Mg(2+)</name>
        <dbReference type="ChEBI" id="CHEBI:18420"/>
        <label>1</label>
        <note>catalytic</note>
    </ligand>
</feature>
<reference evidence="12 13" key="1">
    <citation type="submission" date="2019-11" db="EMBL/GenBank/DDBJ databases">
        <title>Genome sequences of 17 halophilic strains isolated from different environments.</title>
        <authorList>
            <person name="Furrow R.E."/>
        </authorList>
    </citation>
    <scope>NUCLEOTIDE SEQUENCE [LARGE SCALE GENOMIC DNA]</scope>
    <source>
        <strain evidence="12 13">22511_23_Filter</strain>
    </source>
</reference>
<comment type="catalytic activity">
    <reaction evidence="10">
        <text>GTP + H2O = GDP + phosphate + H(+)</text>
        <dbReference type="Rhea" id="RHEA:19669"/>
        <dbReference type="ChEBI" id="CHEBI:15377"/>
        <dbReference type="ChEBI" id="CHEBI:15378"/>
        <dbReference type="ChEBI" id="CHEBI:37565"/>
        <dbReference type="ChEBI" id="CHEBI:43474"/>
        <dbReference type="ChEBI" id="CHEBI:58189"/>
    </reaction>
</comment>
<feature type="binding site" evidence="10">
    <location>
        <position position="808"/>
    </location>
    <ligand>
        <name>substrate</name>
    </ligand>
</feature>
<dbReference type="HAMAP" id="MF_02050">
    <property type="entry name" value="IcmF"/>
    <property type="match status" value="1"/>
</dbReference>
<dbReference type="GO" id="GO:0034784">
    <property type="term" value="F:pivalyl-CoA mutase activity"/>
    <property type="evidence" value="ECO:0007669"/>
    <property type="project" value="InterPro"/>
</dbReference>
<comment type="cofactor">
    <cofactor evidence="10">
        <name>Mg(2+)</name>
        <dbReference type="ChEBI" id="CHEBI:18420"/>
    </cofactor>
</comment>
<feature type="binding site" evidence="10">
    <location>
        <position position="960"/>
    </location>
    <ligand>
        <name>GTP</name>
        <dbReference type="ChEBI" id="CHEBI:37565"/>
    </ligand>
</feature>
<evidence type="ECO:0000256" key="8">
    <source>
        <dbReference type="ARBA" id="ARBA00023235"/>
    </source>
</evidence>
<feature type="binding site" evidence="10">
    <location>
        <position position="1081"/>
    </location>
    <ligand>
        <name>GTP</name>
        <dbReference type="ChEBI" id="CHEBI:37565"/>
    </ligand>
</feature>
<dbReference type="Gene3D" id="3.20.20.240">
    <property type="entry name" value="Methylmalonyl-CoA mutase"/>
    <property type="match status" value="1"/>
</dbReference>
<feature type="binding site" evidence="10">
    <location>
        <position position="759"/>
    </location>
    <ligand>
        <name>substrate</name>
    </ligand>
</feature>
<dbReference type="SUPFAM" id="SSF52540">
    <property type="entry name" value="P-loop containing nucleoside triphosphate hydrolases"/>
    <property type="match status" value="1"/>
</dbReference>
<dbReference type="NCBIfam" id="TIGR00640">
    <property type="entry name" value="acid_CoA_mut_C"/>
    <property type="match status" value="1"/>
</dbReference>
<gene>
    <name evidence="10" type="primary">icmF</name>
    <name evidence="12" type="ORF">GLW04_10290</name>
</gene>
<dbReference type="NCBIfam" id="NF045497">
    <property type="entry name" value="IsobCoAmut_IcmF"/>
    <property type="match status" value="1"/>
</dbReference>
<keyword evidence="9 10" id="KW-0170">Cobalt</keyword>
<keyword evidence="4 10" id="KW-0547">Nucleotide-binding</keyword>
<dbReference type="GO" id="GO:0006637">
    <property type="term" value="P:acyl-CoA metabolic process"/>
    <property type="evidence" value="ECO:0007669"/>
    <property type="project" value="UniProtKB-UniRule"/>
</dbReference>
<comment type="domain">
    <text evidence="10">Is composed of four functional domains: the N-terminal 5'-deoxyadenosylcobalamin binding region that is homologous to the small subunit of ICM (IcmB), a middle P-loop GTPase domain (MeaI) that likely acts as a chaperone for ICM, a structured linker region involved in dimer formation, and a C-terminal part that is homologous to the large substrate-binding subunit of ICM (IcmA).</text>
</comment>
<evidence type="ECO:0000256" key="4">
    <source>
        <dbReference type="ARBA" id="ARBA00022741"/>
    </source>
</evidence>
<dbReference type="SUPFAM" id="SSF52242">
    <property type="entry name" value="Cobalamin (vitamin B12)-binding domain"/>
    <property type="match status" value="1"/>
</dbReference>
<evidence type="ECO:0000256" key="3">
    <source>
        <dbReference type="ARBA" id="ARBA00022723"/>
    </source>
</evidence>
<dbReference type="AlphaFoldDB" id="A0A845E1V9"/>
<dbReference type="PANTHER" id="PTHR43087:SF1">
    <property type="entry name" value="LAO_AO TRANSPORT SYSTEM ATPASE"/>
    <property type="match status" value="1"/>
</dbReference>
<keyword evidence="6 10" id="KW-0342">GTP-binding</keyword>
<dbReference type="EC" id="3.6.5.-" evidence="10"/>
<dbReference type="EMBL" id="WMET01000002">
    <property type="protein sequence ID" value="MYL20277.1"/>
    <property type="molecule type" value="Genomic_DNA"/>
</dbReference>
<keyword evidence="10" id="KW-0460">Magnesium</keyword>
<dbReference type="GO" id="GO:0047727">
    <property type="term" value="F:isobutyryl-CoA mutase activity"/>
    <property type="evidence" value="ECO:0007669"/>
    <property type="project" value="UniProtKB-UniRule"/>
</dbReference>
<feature type="binding site" evidence="10">
    <location>
        <position position="254"/>
    </location>
    <ligand>
        <name>GTP</name>
        <dbReference type="ChEBI" id="CHEBI:37565"/>
    </ligand>
</feature>
<feature type="binding site" evidence="10">
    <location>
        <position position="574"/>
    </location>
    <ligand>
        <name>substrate</name>
    </ligand>
</feature>
<evidence type="ECO:0000256" key="9">
    <source>
        <dbReference type="ARBA" id="ARBA00023285"/>
    </source>
</evidence>
<feature type="binding site" description="axial binding residue" evidence="10">
    <location>
        <position position="25"/>
    </location>
    <ligand>
        <name>adenosylcob(III)alamin</name>
        <dbReference type="ChEBI" id="CHEBI:18408"/>
    </ligand>
    <ligandPart>
        <name>Co</name>
        <dbReference type="ChEBI" id="CHEBI:27638"/>
    </ligandPart>
</feature>
<feature type="binding site" evidence="10">
    <location>
        <begin position="346"/>
        <end position="349"/>
    </location>
    <ligand>
        <name>GTP</name>
        <dbReference type="ChEBI" id="CHEBI:37565"/>
    </ligand>
</feature>
<keyword evidence="8 10" id="KW-0413">Isomerase</keyword>
<evidence type="ECO:0000256" key="7">
    <source>
        <dbReference type="ARBA" id="ARBA00023186"/>
    </source>
</evidence>
<dbReference type="InterPro" id="IPR052040">
    <property type="entry name" value="GTPase/Isobutyryl-CoA_mutase"/>
</dbReference>
<feature type="binding site" evidence="10">
    <location>
        <position position="213"/>
    </location>
    <ligand>
        <name>Mg(2+)</name>
        <dbReference type="ChEBI" id="CHEBI:18420"/>
        <label>1</label>
        <note>catalytic</note>
    </ligand>
</feature>
<feature type="binding site" evidence="10">
    <location>
        <position position="848"/>
    </location>
    <ligand>
        <name>substrate</name>
    </ligand>
</feature>
<feature type="domain" description="B12-binding" evidence="11">
    <location>
        <begin position="12"/>
        <end position="150"/>
    </location>
</feature>
<dbReference type="GO" id="GO:0031419">
    <property type="term" value="F:cobalamin binding"/>
    <property type="evidence" value="ECO:0007669"/>
    <property type="project" value="UniProtKB-UniRule"/>
</dbReference>
<evidence type="ECO:0000313" key="12">
    <source>
        <dbReference type="EMBL" id="MYL20277.1"/>
    </source>
</evidence>
<dbReference type="Gene3D" id="3.40.50.300">
    <property type="entry name" value="P-loop containing nucleotide triphosphate hydrolases"/>
    <property type="match status" value="1"/>
</dbReference>
<dbReference type="InterPro" id="IPR053439">
    <property type="entry name" value="IcmF/GTPase_domain"/>
</dbReference>
<dbReference type="Proteomes" id="UP000460949">
    <property type="component" value="Unassembled WGS sequence"/>
</dbReference>
<evidence type="ECO:0000259" key="11">
    <source>
        <dbReference type="PROSITE" id="PS51332"/>
    </source>
</evidence>
<keyword evidence="10" id="KW-0511">Multifunctional enzyme</keyword>
<dbReference type="CDD" id="cd02071">
    <property type="entry name" value="MM_CoA_mut_B12_BD"/>
    <property type="match status" value="1"/>
</dbReference>
<feature type="binding site" evidence="10">
    <location>
        <position position="251"/>
    </location>
    <ligand>
        <name>Mg(2+)</name>
        <dbReference type="ChEBI" id="CHEBI:18420"/>
        <label>2</label>
    </ligand>
</feature>
<feature type="binding site" evidence="10">
    <location>
        <position position="715"/>
    </location>
    <ligand>
        <name>substrate</name>
    </ligand>
</feature>
<proteinExistence type="inferred from homology"/>
<dbReference type="RefSeq" id="WP_160836843.1">
    <property type="nucleotide sequence ID" value="NZ_WMET01000002.1"/>
</dbReference>
<name>A0A845E1V9_9BACI</name>
<comment type="caution">
    <text evidence="12">The sequence shown here is derived from an EMBL/GenBank/DDBJ whole genome shotgun (WGS) entry which is preliminary data.</text>
</comment>
<comment type="function">
    <text evidence="10">Catalyzes the reversible interconversion of isobutyryl-CoA and n-butyryl-CoA, using radical chemistry. Also exhibits GTPase activity, associated with its G-protein domain (MeaI) that functions as a chaperone that assists cofactor delivery and proper holo-enzyme assembly.</text>
</comment>
<feature type="binding site" evidence="10">
    <location>
        <position position="237"/>
    </location>
    <ligand>
        <name>Mg(2+)</name>
        <dbReference type="ChEBI" id="CHEBI:18420"/>
        <label>2</label>
    </ligand>
</feature>
<feature type="binding site" evidence="10">
    <location>
        <begin position="209"/>
        <end position="214"/>
    </location>
    <ligand>
        <name>GTP</name>
        <dbReference type="ChEBI" id="CHEBI:37565"/>
    </ligand>
</feature>
<dbReference type="FunFam" id="3.40.50.280:FF:000005">
    <property type="entry name" value="Fused isobutyryl-CoA mutase"/>
    <property type="match status" value="1"/>
</dbReference>
<feature type="binding site" evidence="10">
    <location>
        <position position="843"/>
    </location>
    <ligand>
        <name>substrate</name>
    </ligand>
</feature>
<feature type="binding site" evidence="10">
    <location>
        <position position="238"/>
    </location>
    <ligand>
        <name>Mg(2+)</name>
        <dbReference type="ChEBI" id="CHEBI:18420"/>
        <label>2</label>
    </ligand>
</feature>